<dbReference type="SUPFAM" id="SSF57701">
    <property type="entry name" value="Zn2/Cys6 DNA-binding domain"/>
    <property type="match status" value="1"/>
</dbReference>
<dbReference type="Pfam" id="PF00172">
    <property type="entry name" value="Zn_clus"/>
    <property type="match status" value="1"/>
</dbReference>
<evidence type="ECO:0000313" key="4">
    <source>
        <dbReference type="EMBL" id="KAH7230572.1"/>
    </source>
</evidence>
<dbReference type="InterPro" id="IPR001138">
    <property type="entry name" value="Zn2Cys6_DnaBD"/>
</dbReference>
<evidence type="ECO:0000256" key="1">
    <source>
        <dbReference type="ARBA" id="ARBA00023242"/>
    </source>
</evidence>
<dbReference type="GeneID" id="70226795"/>
<keyword evidence="5" id="KW-1185">Reference proteome</keyword>
<dbReference type="OrthoDB" id="4151048at2759"/>
<evidence type="ECO:0000256" key="2">
    <source>
        <dbReference type="SAM" id="MobiDB-lite"/>
    </source>
</evidence>
<dbReference type="AlphaFoldDB" id="A0A9P9G3I4"/>
<proteinExistence type="predicted"/>
<dbReference type="Proteomes" id="UP000720189">
    <property type="component" value="Unassembled WGS sequence"/>
</dbReference>
<gene>
    <name evidence="4" type="ORF">BKA55DRAFT_625775</name>
</gene>
<reference evidence="4" key="1">
    <citation type="journal article" date="2021" name="Nat. Commun.">
        <title>Genetic determinants of endophytism in the Arabidopsis root mycobiome.</title>
        <authorList>
            <person name="Mesny F."/>
            <person name="Miyauchi S."/>
            <person name="Thiergart T."/>
            <person name="Pickel B."/>
            <person name="Atanasova L."/>
            <person name="Karlsson M."/>
            <person name="Huettel B."/>
            <person name="Barry K.W."/>
            <person name="Haridas S."/>
            <person name="Chen C."/>
            <person name="Bauer D."/>
            <person name="Andreopoulos W."/>
            <person name="Pangilinan J."/>
            <person name="LaButti K."/>
            <person name="Riley R."/>
            <person name="Lipzen A."/>
            <person name="Clum A."/>
            <person name="Drula E."/>
            <person name="Henrissat B."/>
            <person name="Kohler A."/>
            <person name="Grigoriev I.V."/>
            <person name="Martin F.M."/>
            <person name="Hacquard S."/>
        </authorList>
    </citation>
    <scope>NUCLEOTIDE SEQUENCE</scope>
    <source>
        <strain evidence="4">MPI-CAGE-AT-0023</strain>
    </source>
</reference>
<accession>A0A9P9G3I4</accession>
<dbReference type="PANTHER" id="PTHR47655">
    <property type="entry name" value="QUINIC ACID UTILIZATION ACTIVATOR"/>
    <property type="match status" value="1"/>
</dbReference>
<dbReference type="GO" id="GO:0000981">
    <property type="term" value="F:DNA-binding transcription factor activity, RNA polymerase II-specific"/>
    <property type="evidence" value="ECO:0007669"/>
    <property type="project" value="InterPro"/>
</dbReference>
<dbReference type="SMART" id="SM00066">
    <property type="entry name" value="GAL4"/>
    <property type="match status" value="1"/>
</dbReference>
<evidence type="ECO:0000259" key="3">
    <source>
        <dbReference type="PROSITE" id="PS50048"/>
    </source>
</evidence>
<sequence>MAGRRRFCSRGGVEEDTASIGKSIAQHCHTFKRRSTRTSPRNGNTSTKESMTDKPQKKVRKACVRCRMKKTKCDGRIPCRRCKDDQKICTASARRTVTFKQTPKGYAEVLEQSQYILIETVCKLYGMVRNSQPWKLAEPQINEHGQPVAQHVAQILGCVPPNSEIDLPVQSVFPEDMDSMEELYRELEEHERSEAASTPNLARDKESACDETAISESQDSDIELPYYGADFGTQSAMNLPLQSLSTGSDDLDFEGAAAADMYGNALFPDTPLSPFTWSSYNAGYNDLTMCLLQKVGAMQSNGMLQQGRLGPGFNGIEPYIMSDDMGRGYRGRQ</sequence>
<dbReference type="InterPro" id="IPR036864">
    <property type="entry name" value="Zn2-C6_fun-type_DNA-bd_sf"/>
</dbReference>
<organism evidence="4 5">
    <name type="scientific">Fusarium redolens</name>
    <dbReference type="NCBI Taxonomy" id="48865"/>
    <lineage>
        <taxon>Eukaryota</taxon>
        <taxon>Fungi</taxon>
        <taxon>Dikarya</taxon>
        <taxon>Ascomycota</taxon>
        <taxon>Pezizomycotina</taxon>
        <taxon>Sordariomycetes</taxon>
        <taxon>Hypocreomycetidae</taxon>
        <taxon>Hypocreales</taxon>
        <taxon>Nectriaceae</taxon>
        <taxon>Fusarium</taxon>
        <taxon>Fusarium redolens species complex</taxon>
    </lineage>
</organism>
<dbReference type="PROSITE" id="PS50048">
    <property type="entry name" value="ZN2_CY6_FUNGAL_2"/>
    <property type="match status" value="1"/>
</dbReference>
<feature type="region of interest" description="Disordered" evidence="2">
    <location>
        <begin position="29"/>
        <end position="56"/>
    </location>
</feature>
<dbReference type="RefSeq" id="XP_046043210.1">
    <property type="nucleotide sequence ID" value="XM_046196841.1"/>
</dbReference>
<dbReference type="EMBL" id="JAGMUX010000022">
    <property type="protein sequence ID" value="KAH7230572.1"/>
    <property type="molecule type" value="Genomic_DNA"/>
</dbReference>
<protein>
    <recommendedName>
        <fullName evidence="3">Zn(2)-C6 fungal-type domain-containing protein</fullName>
    </recommendedName>
</protein>
<dbReference type="PANTHER" id="PTHR47655:SF3">
    <property type="entry name" value="ZN(II)2CYS6 TRANSCRIPTION FACTOR (EUROFUNG)"/>
    <property type="match status" value="1"/>
</dbReference>
<feature type="domain" description="Zn(2)-C6 fungal-type" evidence="3">
    <location>
        <begin position="62"/>
        <end position="91"/>
    </location>
</feature>
<dbReference type="CDD" id="cd00067">
    <property type="entry name" value="GAL4"/>
    <property type="match status" value="1"/>
</dbReference>
<dbReference type="PROSITE" id="PS00463">
    <property type="entry name" value="ZN2_CY6_FUNGAL_1"/>
    <property type="match status" value="1"/>
</dbReference>
<name>A0A9P9G3I4_FUSRE</name>
<feature type="compositionally biased region" description="Polar residues" evidence="2">
    <location>
        <begin position="37"/>
        <end position="49"/>
    </location>
</feature>
<dbReference type="InterPro" id="IPR052783">
    <property type="entry name" value="Metabolic/Drug-Res_Regulator"/>
</dbReference>
<evidence type="ECO:0000313" key="5">
    <source>
        <dbReference type="Proteomes" id="UP000720189"/>
    </source>
</evidence>
<feature type="region of interest" description="Disordered" evidence="2">
    <location>
        <begin position="189"/>
        <end position="215"/>
    </location>
</feature>
<dbReference type="GO" id="GO:0008270">
    <property type="term" value="F:zinc ion binding"/>
    <property type="evidence" value="ECO:0007669"/>
    <property type="project" value="InterPro"/>
</dbReference>
<keyword evidence="1" id="KW-0539">Nucleus</keyword>
<comment type="caution">
    <text evidence="4">The sequence shown here is derived from an EMBL/GenBank/DDBJ whole genome shotgun (WGS) entry which is preliminary data.</text>
</comment>
<dbReference type="Gene3D" id="4.10.240.10">
    <property type="entry name" value="Zn(2)-C6 fungal-type DNA-binding domain"/>
    <property type="match status" value="1"/>
</dbReference>